<dbReference type="AlphaFoldDB" id="A0ABD0YDE6"/>
<sequence length="514" mass="58865">MEHAPFYQYFTVQLLRNSLTEEEWREISFCEKLRHMTAIGNLVPSASDVVKRLRTKPRNDGTRKYDTRSRYSGTGDTKEVKDKRANTPGKKEKQPGSKIEKKKKPIVFLDEQLCPKTEKPDPDEEIVPKIEVDVPTPHSPECPLEPAVLKRVADLKTVEKRVPRKTVGASRLGELAESWTLKAVWRLRDLVSEDGPFRVSGGSRLGLRSSAVCGKEKPVNDRQPDPETWAPEESKVSLDTSNKENLGTPVSLAKSKRFFCQQCGYGTGYKVNLNRHVTAVHDKVKRFKCEECDYKSSYKRHLVNHITAVHTRLRPHECDRCGYRASNKSNLRQHRLNVHERSERFACAECPYRTNYAKNLERHTRVVHKAAGAKKAEVAKVQRALAVRNKDKSYSCGKCDFETAYKENLNRHVSSVHDKVKPYECGSCPYKTSYKRQLVNHVSAVHDHLRPHACATCGYRATTQSNLRQHRLNVHERSERFACAECAYRTNYVNNLRRHTRALHNGRAEPTGHT</sequence>
<evidence type="ECO:0000256" key="3">
    <source>
        <dbReference type="ARBA" id="ARBA00022737"/>
    </source>
</evidence>
<evidence type="ECO:0000313" key="12">
    <source>
        <dbReference type="Proteomes" id="UP001558652"/>
    </source>
</evidence>
<feature type="domain" description="C2H2-type" evidence="10">
    <location>
        <begin position="481"/>
        <end position="509"/>
    </location>
</feature>
<feature type="region of interest" description="Disordered" evidence="9">
    <location>
        <begin position="214"/>
        <end position="247"/>
    </location>
</feature>
<dbReference type="GO" id="GO:0005634">
    <property type="term" value="C:nucleus"/>
    <property type="evidence" value="ECO:0007669"/>
    <property type="project" value="UniProtKB-SubCell"/>
</dbReference>
<evidence type="ECO:0000313" key="11">
    <source>
        <dbReference type="EMBL" id="KAL1115054.1"/>
    </source>
</evidence>
<feature type="domain" description="C2H2-type" evidence="10">
    <location>
        <begin position="452"/>
        <end position="480"/>
    </location>
</feature>
<proteinExistence type="predicted"/>
<keyword evidence="2" id="KW-0479">Metal-binding</keyword>
<evidence type="ECO:0000256" key="8">
    <source>
        <dbReference type="PROSITE-ProRule" id="PRU00042"/>
    </source>
</evidence>
<accession>A0ABD0YDE6</accession>
<dbReference type="GO" id="GO:0043565">
    <property type="term" value="F:sequence-specific DNA binding"/>
    <property type="evidence" value="ECO:0007669"/>
    <property type="project" value="UniProtKB-ARBA"/>
</dbReference>
<dbReference type="InterPro" id="IPR057829">
    <property type="entry name" value="Znf_C2H2_ZN142_21/23"/>
</dbReference>
<dbReference type="Proteomes" id="UP001558652">
    <property type="component" value="Unassembled WGS sequence"/>
</dbReference>
<dbReference type="GO" id="GO:0045893">
    <property type="term" value="P:positive regulation of DNA-templated transcription"/>
    <property type="evidence" value="ECO:0007669"/>
    <property type="project" value="UniProtKB-ARBA"/>
</dbReference>
<name>A0ABD0YDE6_9HEMI</name>
<dbReference type="GO" id="GO:0035282">
    <property type="term" value="P:segmentation"/>
    <property type="evidence" value="ECO:0007669"/>
    <property type="project" value="UniProtKB-KW"/>
</dbReference>
<evidence type="ECO:0000259" key="10">
    <source>
        <dbReference type="PROSITE" id="PS50157"/>
    </source>
</evidence>
<dbReference type="EMBL" id="JBFDAA010000020">
    <property type="protein sequence ID" value="KAL1115054.1"/>
    <property type="molecule type" value="Genomic_DNA"/>
</dbReference>
<organism evidence="11 12">
    <name type="scientific">Ranatra chinensis</name>
    <dbReference type="NCBI Taxonomy" id="642074"/>
    <lineage>
        <taxon>Eukaryota</taxon>
        <taxon>Metazoa</taxon>
        <taxon>Ecdysozoa</taxon>
        <taxon>Arthropoda</taxon>
        <taxon>Hexapoda</taxon>
        <taxon>Insecta</taxon>
        <taxon>Pterygota</taxon>
        <taxon>Neoptera</taxon>
        <taxon>Paraneoptera</taxon>
        <taxon>Hemiptera</taxon>
        <taxon>Heteroptera</taxon>
        <taxon>Panheteroptera</taxon>
        <taxon>Nepomorpha</taxon>
        <taxon>Nepidae</taxon>
        <taxon>Ranatrinae</taxon>
        <taxon>Ranatra</taxon>
    </lineage>
</organism>
<dbReference type="PANTHER" id="PTHR24392">
    <property type="entry name" value="ZINC FINGER PROTEIN"/>
    <property type="match status" value="1"/>
</dbReference>
<keyword evidence="3" id="KW-0677">Repeat</keyword>
<feature type="domain" description="C2H2-type" evidence="10">
    <location>
        <begin position="423"/>
        <end position="451"/>
    </location>
</feature>
<evidence type="ECO:0000256" key="1">
    <source>
        <dbReference type="ARBA" id="ARBA00004123"/>
    </source>
</evidence>
<gene>
    <name evidence="11" type="ORF">AAG570_007085</name>
</gene>
<feature type="domain" description="C2H2-type" evidence="10">
    <location>
        <begin position="316"/>
        <end position="344"/>
    </location>
</feature>
<feature type="compositionally biased region" description="Basic and acidic residues" evidence="9">
    <location>
        <begin position="57"/>
        <end position="69"/>
    </location>
</feature>
<feature type="domain" description="C2H2-type" evidence="10">
    <location>
        <begin position="258"/>
        <end position="286"/>
    </location>
</feature>
<evidence type="ECO:0000256" key="9">
    <source>
        <dbReference type="SAM" id="MobiDB-lite"/>
    </source>
</evidence>
<feature type="region of interest" description="Disordered" evidence="9">
    <location>
        <begin position="54"/>
        <end position="101"/>
    </location>
</feature>
<protein>
    <recommendedName>
        <fullName evidence="10">C2H2-type domain-containing protein</fullName>
    </recommendedName>
</protein>
<dbReference type="PANTHER" id="PTHR24392:SF31">
    <property type="entry name" value="C2H2-TYPE DOMAIN-CONTAINING PROTEIN"/>
    <property type="match status" value="1"/>
</dbReference>
<keyword evidence="4 8" id="KW-0863">Zinc-finger</keyword>
<reference evidence="11 12" key="1">
    <citation type="submission" date="2024-07" db="EMBL/GenBank/DDBJ databases">
        <title>Chromosome-level genome assembly of the water stick insect Ranatra chinensis (Heteroptera: Nepidae).</title>
        <authorList>
            <person name="Liu X."/>
        </authorList>
    </citation>
    <scope>NUCLEOTIDE SEQUENCE [LARGE SCALE GENOMIC DNA]</scope>
    <source>
        <strain evidence="11">Cailab_2021Rc</strain>
        <tissue evidence="11">Muscle</tissue>
    </source>
</reference>
<feature type="compositionally biased region" description="Basic and acidic residues" evidence="9">
    <location>
        <begin position="76"/>
        <end position="99"/>
    </location>
</feature>
<dbReference type="InterPro" id="IPR013087">
    <property type="entry name" value="Znf_C2H2_type"/>
</dbReference>
<dbReference type="FunFam" id="3.30.160.60:FF:001732">
    <property type="entry name" value="Zgc:162936"/>
    <property type="match status" value="1"/>
</dbReference>
<evidence type="ECO:0000256" key="6">
    <source>
        <dbReference type="ARBA" id="ARBA00023125"/>
    </source>
</evidence>
<keyword evidence="6" id="KW-0238">DNA-binding</keyword>
<feature type="domain" description="C2H2-type" evidence="10">
    <location>
        <begin position="394"/>
        <end position="422"/>
    </location>
</feature>
<dbReference type="GO" id="GO:0005694">
    <property type="term" value="C:chromosome"/>
    <property type="evidence" value="ECO:0007669"/>
    <property type="project" value="UniProtKB-ARBA"/>
</dbReference>
<evidence type="ECO:0000256" key="2">
    <source>
        <dbReference type="ARBA" id="ARBA00022723"/>
    </source>
</evidence>
<dbReference type="InterPro" id="IPR036236">
    <property type="entry name" value="Znf_C2H2_sf"/>
</dbReference>
<feature type="compositionally biased region" description="Basic and acidic residues" evidence="9">
    <location>
        <begin position="214"/>
        <end position="225"/>
    </location>
</feature>
<dbReference type="PROSITE" id="PS50157">
    <property type="entry name" value="ZINC_FINGER_C2H2_2"/>
    <property type="match status" value="8"/>
</dbReference>
<dbReference type="Gene3D" id="3.30.160.60">
    <property type="entry name" value="Classic Zinc Finger"/>
    <property type="match status" value="4"/>
</dbReference>
<keyword evidence="7" id="KW-0539">Nucleus</keyword>
<dbReference type="Pfam" id="PF23612">
    <property type="entry name" value="zf-C2H2_ZN142"/>
    <property type="match status" value="1"/>
</dbReference>
<evidence type="ECO:0000256" key="5">
    <source>
        <dbReference type="ARBA" id="ARBA00022833"/>
    </source>
</evidence>
<feature type="domain" description="C2H2-type" evidence="10">
    <location>
        <begin position="345"/>
        <end position="373"/>
    </location>
</feature>
<evidence type="ECO:0000256" key="4">
    <source>
        <dbReference type="ARBA" id="ARBA00022771"/>
    </source>
</evidence>
<feature type="domain" description="C2H2-type" evidence="10">
    <location>
        <begin position="287"/>
        <end position="315"/>
    </location>
</feature>
<keyword evidence="12" id="KW-1185">Reference proteome</keyword>
<comment type="caution">
    <text evidence="11">The sequence shown here is derived from an EMBL/GenBank/DDBJ whole genome shotgun (WGS) entry which is preliminary data.</text>
</comment>
<dbReference type="SUPFAM" id="SSF57667">
    <property type="entry name" value="beta-beta-alpha zinc fingers"/>
    <property type="match status" value="4"/>
</dbReference>
<dbReference type="GO" id="GO:0008270">
    <property type="term" value="F:zinc ion binding"/>
    <property type="evidence" value="ECO:0007669"/>
    <property type="project" value="UniProtKB-KW"/>
</dbReference>
<comment type="subcellular location">
    <subcellularLocation>
        <location evidence="1">Nucleus</location>
    </subcellularLocation>
</comment>
<keyword evidence="5" id="KW-0862">Zinc</keyword>
<evidence type="ECO:0000256" key="7">
    <source>
        <dbReference type="ARBA" id="ARBA00023242"/>
    </source>
</evidence>
<dbReference type="SMART" id="SM00355">
    <property type="entry name" value="ZnF_C2H2"/>
    <property type="match status" value="8"/>
</dbReference>